<feature type="region of interest" description="Disordered" evidence="1">
    <location>
        <begin position="1"/>
        <end position="31"/>
    </location>
</feature>
<reference evidence="2 3" key="1">
    <citation type="journal article" date="2020" name="Cell">
        <title>Large-Scale Comparative Analyses of Tick Genomes Elucidate Their Genetic Diversity and Vector Capacities.</title>
        <authorList>
            <consortium name="Tick Genome and Microbiome Consortium (TIGMIC)"/>
            <person name="Jia N."/>
            <person name="Wang J."/>
            <person name="Shi W."/>
            <person name="Du L."/>
            <person name="Sun Y."/>
            <person name="Zhan W."/>
            <person name="Jiang J.F."/>
            <person name="Wang Q."/>
            <person name="Zhang B."/>
            <person name="Ji P."/>
            <person name="Bell-Sakyi L."/>
            <person name="Cui X.M."/>
            <person name="Yuan T.T."/>
            <person name="Jiang B.G."/>
            <person name="Yang W.F."/>
            <person name="Lam T.T."/>
            <person name="Chang Q.C."/>
            <person name="Ding S.J."/>
            <person name="Wang X.J."/>
            <person name="Zhu J.G."/>
            <person name="Ruan X.D."/>
            <person name="Zhao L."/>
            <person name="Wei J.T."/>
            <person name="Ye R.Z."/>
            <person name="Que T.C."/>
            <person name="Du C.H."/>
            <person name="Zhou Y.H."/>
            <person name="Cheng J.X."/>
            <person name="Dai P.F."/>
            <person name="Guo W.B."/>
            <person name="Han X.H."/>
            <person name="Huang E.J."/>
            <person name="Li L.F."/>
            <person name="Wei W."/>
            <person name="Gao Y.C."/>
            <person name="Liu J.Z."/>
            <person name="Shao H.Z."/>
            <person name="Wang X."/>
            <person name="Wang C.C."/>
            <person name="Yang T.C."/>
            <person name="Huo Q.B."/>
            <person name="Li W."/>
            <person name="Chen H.Y."/>
            <person name="Chen S.E."/>
            <person name="Zhou L.G."/>
            <person name="Ni X.B."/>
            <person name="Tian J.H."/>
            <person name="Sheng Y."/>
            <person name="Liu T."/>
            <person name="Pan Y.S."/>
            <person name="Xia L.Y."/>
            <person name="Li J."/>
            <person name="Zhao F."/>
            <person name="Cao W.C."/>
        </authorList>
    </citation>
    <scope>NUCLEOTIDE SEQUENCE [LARGE SCALE GENOMIC DNA]</scope>
    <source>
        <strain evidence="2">HaeL-2018</strain>
    </source>
</reference>
<gene>
    <name evidence="2" type="ORF">HPB48_000953</name>
</gene>
<proteinExistence type="predicted"/>
<dbReference type="OrthoDB" id="6509011at2759"/>
<accession>A0A9J6FZ72</accession>
<feature type="compositionally biased region" description="Basic and acidic residues" evidence="1">
    <location>
        <begin position="13"/>
        <end position="25"/>
    </location>
</feature>
<evidence type="ECO:0000313" key="2">
    <source>
        <dbReference type="EMBL" id="KAH9367324.1"/>
    </source>
</evidence>
<evidence type="ECO:0000313" key="3">
    <source>
        <dbReference type="Proteomes" id="UP000821853"/>
    </source>
</evidence>
<dbReference type="AlphaFoldDB" id="A0A9J6FZ72"/>
<protein>
    <submittedName>
        <fullName evidence="2">Uncharacterized protein</fullName>
    </submittedName>
</protein>
<dbReference type="VEuPathDB" id="VectorBase:HLOH_046766"/>
<organism evidence="2 3">
    <name type="scientific">Haemaphysalis longicornis</name>
    <name type="common">Bush tick</name>
    <dbReference type="NCBI Taxonomy" id="44386"/>
    <lineage>
        <taxon>Eukaryota</taxon>
        <taxon>Metazoa</taxon>
        <taxon>Ecdysozoa</taxon>
        <taxon>Arthropoda</taxon>
        <taxon>Chelicerata</taxon>
        <taxon>Arachnida</taxon>
        <taxon>Acari</taxon>
        <taxon>Parasitiformes</taxon>
        <taxon>Ixodida</taxon>
        <taxon>Ixodoidea</taxon>
        <taxon>Ixodidae</taxon>
        <taxon>Haemaphysalinae</taxon>
        <taxon>Haemaphysalis</taxon>
    </lineage>
</organism>
<comment type="caution">
    <text evidence="2">The sequence shown here is derived from an EMBL/GenBank/DDBJ whole genome shotgun (WGS) entry which is preliminary data.</text>
</comment>
<dbReference type="EMBL" id="JABSTR010000004">
    <property type="protein sequence ID" value="KAH9367324.1"/>
    <property type="molecule type" value="Genomic_DNA"/>
</dbReference>
<name>A0A9J6FZ72_HAELO</name>
<keyword evidence="3" id="KW-1185">Reference proteome</keyword>
<evidence type="ECO:0000256" key="1">
    <source>
        <dbReference type="SAM" id="MobiDB-lite"/>
    </source>
</evidence>
<sequence length="170" mass="19272">MWTTQPGRSRSPGGERKEAVNHNPDRWPPGSTRRICQVLENEHKIVQLEQYSRCENIEIKGVPSIEGESLPAFLHKVGSALGEPVVETDINACHRVPTNDDTVSNIVVHFRSRSKLDIVLEKARKSRVSTTNLDFTHPSPVFLNEHLCPDLKRLLGMTVAKKKEKGWRYV</sequence>
<dbReference type="Proteomes" id="UP000821853">
    <property type="component" value="Chromosome 2"/>
</dbReference>